<dbReference type="InterPro" id="IPR027065">
    <property type="entry name" value="Lon_Prtase"/>
</dbReference>
<dbReference type="EC" id="3.4.21.53" evidence="1"/>
<dbReference type="RefSeq" id="WP_147685729.1">
    <property type="nucleotide sequence ID" value="NZ_VDUX01000003.1"/>
</dbReference>
<evidence type="ECO:0000256" key="2">
    <source>
        <dbReference type="SAM" id="Phobius"/>
    </source>
</evidence>
<dbReference type="PANTHER" id="PTHR10046">
    <property type="entry name" value="ATP DEPENDENT LON PROTEASE FAMILY MEMBER"/>
    <property type="match status" value="1"/>
</dbReference>
<protein>
    <recommendedName>
        <fullName evidence="1">endopeptidase La</fullName>
        <ecNumber evidence="1">3.4.21.53</ecNumber>
    </recommendedName>
</protein>
<dbReference type="GO" id="GO:0030163">
    <property type="term" value="P:protein catabolic process"/>
    <property type="evidence" value="ECO:0007669"/>
    <property type="project" value="InterPro"/>
</dbReference>
<dbReference type="Gene3D" id="3.30.230.10">
    <property type="match status" value="1"/>
</dbReference>
<keyword evidence="5" id="KW-1185">Reference proteome</keyword>
<dbReference type="Pfam" id="PF13180">
    <property type="entry name" value="PDZ_2"/>
    <property type="match status" value="1"/>
</dbReference>
<evidence type="ECO:0000313" key="4">
    <source>
        <dbReference type="EMBL" id="TXL61448.1"/>
    </source>
</evidence>
<dbReference type="GO" id="GO:0006508">
    <property type="term" value="P:proteolysis"/>
    <property type="evidence" value="ECO:0007669"/>
    <property type="project" value="UniProtKB-KW"/>
</dbReference>
<dbReference type="GO" id="GO:0004176">
    <property type="term" value="F:ATP-dependent peptidase activity"/>
    <property type="evidence" value="ECO:0007669"/>
    <property type="project" value="UniProtKB-UniRule"/>
</dbReference>
<dbReference type="InterPro" id="IPR014721">
    <property type="entry name" value="Ribsml_uS5_D2-typ_fold_subgr"/>
</dbReference>
<keyword evidence="1" id="KW-0378">Hydrolase</keyword>
<dbReference type="GO" id="GO:0004252">
    <property type="term" value="F:serine-type endopeptidase activity"/>
    <property type="evidence" value="ECO:0007669"/>
    <property type="project" value="UniProtKB-UniRule"/>
</dbReference>
<dbReference type="SUPFAM" id="SSF50156">
    <property type="entry name" value="PDZ domain-like"/>
    <property type="match status" value="1"/>
</dbReference>
<dbReference type="SUPFAM" id="SSF54211">
    <property type="entry name" value="Ribosomal protein S5 domain 2-like"/>
    <property type="match status" value="1"/>
</dbReference>
<keyword evidence="1" id="KW-0645">Protease</keyword>
<feature type="active site" evidence="1">
    <location>
        <position position="300"/>
    </location>
</feature>
<comment type="catalytic activity">
    <reaction evidence="1">
        <text>Hydrolysis of proteins in presence of ATP.</text>
        <dbReference type="EC" id="3.4.21.53"/>
    </reaction>
</comment>
<keyword evidence="2" id="KW-1133">Transmembrane helix</keyword>
<dbReference type="InterPro" id="IPR036034">
    <property type="entry name" value="PDZ_sf"/>
</dbReference>
<feature type="transmembrane region" description="Helical" evidence="2">
    <location>
        <begin position="14"/>
        <end position="34"/>
    </location>
</feature>
<dbReference type="InterPro" id="IPR008269">
    <property type="entry name" value="Lon_proteolytic"/>
</dbReference>
<dbReference type="GO" id="GO:0005524">
    <property type="term" value="F:ATP binding"/>
    <property type="evidence" value="ECO:0007669"/>
    <property type="project" value="InterPro"/>
</dbReference>
<dbReference type="Proteomes" id="UP000321571">
    <property type="component" value="Unassembled WGS sequence"/>
</dbReference>
<feature type="active site" evidence="1">
    <location>
        <position position="255"/>
    </location>
</feature>
<comment type="caution">
    <text evidence="4">The sequence shown here is derived from an EMBL/GenBank/DDBJ whole genome shotgun (WGS) entry which is preliminary data.</text>
</comment>
<dbReference type="Gene3D" id="2.30.42.10">
    <property type="match status" value="1"/>
</dbReference>
<keyword evidence="1" id="KW-0720">Serine protease</keyword>
<proteinExistence type="inferred from homology"/>
<dbReference type="Pfam" id="PF05362">
    <property type="entry name" value="Lon_C"/>
    <property type="match status" value="1"/>
</dbReference>
<evidence type="ECO:0000259" key="3">
    <source>
        <dbReference type="PROSITE" id="PS51786"/>
    </source>
</evidence>
<keyword evidence="2" id="KW-0472">Membrane</keyword>
<organism evidence="4 5">
    <name type="scientific">Aeromicrobium terrae</name>
    <dbReference type="NCBI Taxonomy" id="2498846"/>
    <lineage>
        <taxon>Bacteria</taxon>
        <taxon>Bacillati</taxon>
        <taxon>Actinomycetota</taxon>
        <taxon>Actinomycetes</taxon>
        <taxon>Propionibacteriales</taxon>
        <taxon>Nocardioidaceae</taxon>
        <taxon>Aeromicrobium</taxon>
    </lineage>
</organism>
<gene>
    <name evidence="4" type="ORF">FHP06_08460</name>
</gene>
<evidence type="ECO:0000313" key="5">
    <source>
        <dbReference type="Proteomes" id="UP000321571"/>
    </source>
</evidence>
<dbReference type="OrthoDB" id="2356897at2"/>
<dbReference type="SMART" id="SM00228">
    <property type="entry name" value="PDZ"/>
    <property type="match status" value="1"/>
</dbReference>
<dbReference type="InterPro" id="IPR001478">
    <property type="entry name" value="PDZ"/>
</dbReference>
<evidence type="ECO:0000256" key="1">
    <source>
        <dbReference type="PROSITE-ProRule" id="PRU01122"/>
    </source>
</evidence>
<dbReference type="AlphaFoldDB" id="A0A5C8NJI4"/>
<comment type="similarity">
    <text evidence="1">Belongs to the peptidase S16 family.</text>
</comment>
<name>A0A5C8NJI4_9ACTN</name>
<accession>A0A5C8NJI4</accession>
<dbReference type="EMBL" id="VDUX01000003">
    <property type="protein sequence ID" value="TXL61448.1"/>
    <property type="molecule type" value="Genomic_DNA"/>
</dbReference>
<dbReference type="PROSITE" id="PS51786">
    <property type="entry name" value="LON_PROTEOLYTIC"/>
    <property type="match status" value="1"/>
</dbReference>
<reference evidence="4 5" key="1">
    <citation type="submission" date="2019-06" db="EMBL/GenBank/DDBJ databases">
        <title>Aeromicrobium sp. nov., isolated from a maize field.</title>
        <authorList>
            <person name="Lin S.-Y."/>
            <person name="Tsai C.-F."/>
            <person name="Young C.-C."/>
        </authorList>
    </citation>
    <scope>NUCLEOTIDE SEQUENCE [LARGE SCALE GENOMIC DNA]</scope>
    <source>
        <strain evidence="4 5">CC-CFT486</strain>
    </source>
</reference>
<keyword evidence="2" id="KW-0812">Transmembrane</keyword>
<feature type="domain" description="Lon proteolytic" evidence="3">
    <location>
        <begin position="248"/>
        <end position="348"/>
    </location>
</feature>
<sequence length="360" mass="37859">MPDAVDPTGPSPRYATMLTAALSVIVLSCVAFLVPVPYVTMRPGPAFNTLGEFEGKPMFTFGSDVKTYDDTKGSLDFTTVSVSREESRLSIFDAVKTYFSDDTAVVPKSFVYRDGESQKQSDAEGAAQLSSSKDNSRVAALRAAGYTVPEIPLVKSVDAKGAAAGTLRTDDEILSVDGKKMATAEQVVRSVSGLEPGDTVSIEIRRKGETKTFDIVTKPDAKDPKKPRVGVGLGSRFDYPVKITNNVGSSIGGPSAGTMFALAIYDRLTPGPLTGGLRVAGTGEISPEGVVGPIGGIRQKIAGAAKDDVEVFLVPAENCAEALKGDDHGLTLVRISTLKGAISALEKLAQDHDAKVPQCR</sequence>
<dbReference type="InterPro" id="IPR020568">
    <property type="entry name" value="Ribosomal_Su5_D2-typ_SF"/>
</dbReference>